<dbReference type="Gene3D" id="1.10.8.60">
    <property type="match status" value="1"/>
</dbReference>
<accession>A0A453RRH9</accession>
<dbReference type="Gene3D" id="3.40.50.300">
    <property type="entry name" value="P-loop containing nucleotide triphosphate hydrolases"/>
    <property type="match status" value="1"/>
</dbReference>
<reference evidence="4" key="2">
    <citation type="journal article" date="2017" name="Nat. Plants">
        <title>The Aegilops tauschii genome reveals multiple impacts of transposons.</title>
        <authorList>
            <person name="Zhao G."/>
            <person name="Zou C."/>
            <person name="Li K."/>
            <person name="Wang K."/>
            <person name="Li T."/>
            <person name="Gao L."/>
            <person name="Zhang X."/>
            <person name="Wang H."/>
            <person name="Yang Z."/>
            <person name="Liu X."/>
            <person name="Jiang W."/>
            <person name="Mao L."/>
            <person name="Kong X."/>
            <person name="Jiao Y."/>
            <person name="Jia J."/>
        </authorList>
    </citation>
    <scope>NUCLEOTIDE SEQUENCE [LARGE SCALE GENOMIC DNA]</scope>
    <source>
        <strain evidence="4">cv. AL8/78</strain>
    </source>
</reference>
<organism evidence="3 4">
    <name type="scientific">Aegilops tauschii subsp. strangulata</name>
    <name type="common">Goatgrass</name>
    <dbReference type="NCBI Taxonomy" id="200361"/>
    <lineage>
        <taxon>Eukaryota</taxon>
        <taxon>Viridiplantae</taxon>
        <taxon>Streptophyta</taxon>
        <taxon>Embryophyta</taxon>
        <taxon>Tracheophyta</taxon>
        <taxon>Spermatophyta</taxon>
        <taxon>Magnoliopsida</taxon>
        <taxon>Liliopsida</taxon>
        <taxon>Poales</taxon>
        <taxon>Poaceae</taxon>
        <taxon>BOP clade</taxon>
        <taxon>Pooideae</taxon>
        <taxon>Triticodae</taxon>
        <taxon>Triticeae</taxon>
        <taxon>Triticinae</taxon>
        <taxon>Aegilops</taxon>
    </lineage>
</organism>
<dbReference type="PROSITE" id="PS00674">
    <property type="entry name" value="AAA"/>
    <property type="match status" value="1"/>
</dbReference>
<comment type="similarity">
    <text evidence="1">Belongs to the AAA ATPase family.</text>
</comment>
<dbReference type="EnsemblPlants" id="AET7Gv20673000.35">
    <property type="protein sequence ID" value="AET7Gv20673000.35"/>
    <property type="gene ID" value="AET7Gv20673000"/>
</dbReference>
<dbReference type="AlphaFoldDB" id="A0A453RRH9"/>
<evidence type="ECO:0000313" key="4">
    <source>
        <dbReference type="Proteomes" id="UP000015105"/>
    </source>
</evidence>
<sequence>VRDFFAKAAAAAPCLLFFDEFDSIAPQRGTHSAGVSDRVVNQFLTELDGVETLTGVFVFAATSKPQLIDAALLRPGRFDRLVFCDFPRWDERVEILKVHSRT</sequence>
<dbReference type="GO" id="GO:0016558">
    <property type="term" value="P:protein import into peroxisome matrix"/>
    <property type="evidence" value="ECO:0007669"/>
    <property type="project" value="TreeGrafter"/>
</dbReference>
<dbReference type="Proteomes" id="UP000015105">
    <property type="component" value="Chromosome 7D"/>
</dbReference>
<dbReference type="Pfam" id="PF00004">
    <property type="entry name" value="AAA"/>
    <property type="match status" value="1"/>
</dbReference>
<dbReference type="SUPFAM" id="SSF52540">
    <property type="entry name" value="P-loop containing nucleoside triphosphate hydrolases"/>
    <property type="match status" value="1"/>
</dbReference>
<dbReference type="PANTHER" id="PTHR23077">
    <property type="entry name" value="AAA-FAMILY ATPASE"/>
    <property type="match status" value="1"/>
</dbReference>
<dbReference type="InterPro" id="IPR050168">
    <property type="entry name" value="AAA_ATPase_domain"/>
</dbReference>
<reference evidence="3" key="5">
    <citation type="journal article" date="2021" name="G3 (Bethesda)">
        <title>Aegilops tauschii genome assembly Aet v5.0 features greater sequence contiguity and improved annotation.</title>
        <authorList>
            <person name="Wang L."/>
            <person name="Zhu T."/>
            <person name="Rodriguez J.C."/>
            <person name="Deal K.R."/>
            <person name="Dubcovsky J."/>
            <person name="McGuire P.E."/>
            <person name="Lux T."/>
            <person name="Spannagl M."/>
            <person name="Mayer K.F.X."/>
            <person name="Baldrich P."/>
            <person name="Meyers B.C."/>
            <person name="Huo N."/>
            <person name="Gu Y.Q."/>
            <person name="Zhou H."/>
            <person name="Devos K.M."/>
            <person name="Bennetzen J.L."/>
            <person name="Unver T."/>
            <person name="Budak H."/>
            <person name="Gulick P.J."/>
            <person name="Galiba G."/>
            <person name="Kalapos B."/>
            <person name="Nelson D.R."/>
            <person name="Li P."/>
            <person name="You F.M."/>
            <person name="Luo M.C."/>
            <person name="Dvorak J."/>
        </authorList>
    </citation>
    <scope>NUCLEOTIDE SEQUENCE [LARGE SCALE GENOMIC DNA]</scope>
    <source>
        <strain evidence="3">cv. AL8/78</strain>
    </source>
</reference>
<dbReference type="InterPro" id="IPR003960">
    <property type="entry name" value="ATPase_AAA_CS"/>
</dbReference>
<keyword evidence="4" id="KW-1185">Reference proteome</keyword>
<dbReference type="GO" id="GO:0005524">
    <property type="term" value="F:ATP binding"/>
    <property type="evidence" value="ECO:0007669"/>
    <property type="project" value="UniProtKB-KW"/>
</dbReference>
<dbReference type="InterPro" id="IPR003959">
    <property type="entry name" value="ATPase_AAA_core"/>
</dbReference>
<dbReference type="Gramene" id="AET7Gv20673000.35">
    <property type="protein sequence ID" value="AET7Gv20673000.35"/>
    <property type="gene ID" value="AET7Gv20673000"/>
</dbReference>
<feature type="domain" description="ATPase AAA-type core" evidence="2">
    <location>
        <begin position="1"/>
        <end position="84"/>
    </location>
</feature>
<protein>
    <recommendedName>
        <fullName evidence="2">ATPase AAA-type core domain-containing protein</fullName>
    </recommendedName>
</protein>
<dbReference type="PANTHER" id="PTHR23077:SF12">
    <property type="entry name" value="PEROXISOMAL ATPASE PEX1"/>
    <property type="match status" value="1"/>
</dbReference>
<name>A0A453RRH9_AEGTS</name>
<reference evidence="3" key="3">
    <citation type="journal article" date="2017" name="Nature">
        <title>Genome sequence of the progenitor of the wheat D genome Aegilops tauschii.</title>
        <authorList>
            <person name="Luo M.C."/>
            <person name="Gu Y.Q."/>
            <person name="Puiu D."/>
            <person name="Wang H."/>
            <person name="Twardziok S.O."/>
            <person name="Deal K.R."/>
            <person name="Huo N."/>
            <person name="Zhu T."/>
            <person name="Wang L."/>
            <person name="Wang Y."/>
            <person name="McGuire P.E."/>
            <person name="Liu S."/>
            <person name="Long H."/>
            <person name="Ramasamy R.K."/>
            <person name="Rodriguez J.C."/>
            <person name="Van S.L."/>
            <person name="Yuan L."/>
            <person name="Wang Z."/>
            <person name="Xia Z."/>
            <person name="Xiao L."/>
            <person name="Anderson O.D."/>
            <person name="Ouyang S."/>
            <person name="Liang Y."/>
            <person name="Zimin A.V."/>
            <person name="Pertea G."/>
            <person name="Qi P."/>
            <person name="Bennetzen J.L."/>
            <person name="Dai X."/>
            <person name="Dawson M.W."/>
            <person name="Muller H.G."/>
            <person name="Kugler K."/>
            <person name="Rivarola-Duarte L."/>
            <person name="Spannagl M."/>
            <person name="Mayer K.F.X."/>
            <person name="Lu F.H."/>
            <person name="Bevan M.W."/>
            <person name="Leroy P."/>
            <person name="Li P."/>
            <person name="You F.M."/>
            <person name="Sun Q."/>
            <person name="Liu Z."/>
            <person name="Lyons E."/>
            <person name="Wicker T."/>
            <person name="Salzberg S.L."/>
            <person name="Devos K.M."/>
            <person name="Dvorak J."/>
        </authorList>
    </citation>
    <scope>NUCLEOTIDE SEQUENCE [LARGE SCALE GENOMIC DNA]</scope>
    <source>
        <strain evidence="3">cv. AL8/78</strain>
    </source>
</reference>
<dbReference type="GO" id="GO:0005829">
    <property type="term" value="C:cytosol"/>
    <property type="evidence" value="ECO:0007669"/>
    <property type="project" value="TreeGrafter"/>
</dbReference>
<dbReference type="InterPro" id="IPR027417">
    <property type="entry name" value="P-loop_NTPase"/>
</dbReference>
<evidence type="ECO:0000259" key="2">
    <source>
        <dbReference type="Pfam" id="PF00004"/>
    </source>
</evidence>
<keyword evidence="1" id="KW-0067">ATP-binding</keyword>
<dbReference type="GO" id="GO:0016887">
    <property type="term" value="F:ATP hydrolysis activity"/>
    <property type="evidence" value="ECO:0007669"/>
    <property type="project" value="InterPro"/>
</dbReference>
<dbReference type="GO" id="GO:0005778">
    <property type="term" value="C:peroxisomal membrane"/>
    <property type="evidence" value="ECO:0007669"/>
    <property type="project" value="TreeGrafter"/>
</dbReference>
<evidence type="ECO:0000256" key="1">
    <source>
        <dbReference type="RuleBase" id="RU003651"/>
    </source>
</evidence>
<reference evidence="4" key="1">
    <citation type="journal article" date="2014" name="Science">
        <title>Ancient hybridizations among the ancestral genomes of bread wheat.</title>
        <authorList>
            <consortium name="International Wheat Genome Sequencing Consortium,"/>
            <person name="Marcussen T."/>
            <person name="Sandve S.R."/>
            <person name="Heier L."/>
            <person name="Spannagl M."/>
            <person name="Pfeifer M."/>
            <person name="Jakobsen K.S."/>
            <person name="Wulff B.B."/>
            <person name="Steuernagel B."/>
            <person name="Mayer K.F."/>
            <person name="Olsen O.A."/>
        </authorList>
    </citation>
    <scope>NUCLEOTIDE SEQUENCE [LARGE SCALE GENOMIC DNA]</scope>
    <source>
        <strain evidence="4">cv. AL8/78</strain>
    </source>
</reference>
<evidence type="ECO:0000313" key="3">
    <source>
        <dbReference type="EnsemblPlants" id="AET7Gv20673000.35"/>
    </source>
</evidence>
<reference evidence="3" key="4">
    <citation type="submission" date="2019-03" db="UniProtKB">
        <authorList>
            <consortium name="EnsemblPlants"/>
        </authorList>
    </citation>
    <scope>IDENTIFICATION</scope>
</reference>
<proteinExistence type="inferred from homology"/>
<keyword evidence="1" id="KW-0547">Nucleotide-binding</keyword>